<name>A0A1Y0IIL6_9BACL</name>
<proteinExistence type="predicted"/>
<sequence>MNIAILIGVSDYIDPKNNLPGCLNDTNVIRQLLESTGRFQKVLSINKDTNSKQVKGQLADFIKGLEGGEEEVEEVFFYYTGHGQFYENEFYFLLSDFNPERRKTTALENTELDNLLRTLSPKLTIKVVDACQSGVTYVKDYNDEELRKTVSESKKVFSNCYFMFSSQSNQSSFAKSLSYFTESFISAIINHDDESDIRYKDIMDYLADDFNKTPEQTPLFVMQAKNTETFCRVSNDLKVKMKKMLDQYLEIEESSMNHSLTLKDRIQQDALRYCKSKEEVVEKFEIIKEEVLAFQLSEDVNELYNVEVKFYNELESLPKLDIIANSLSKRNRDYFVEFVEEEKEVEIQVDEPIVYPKWDPISDFRRSVNSFFNPSGNRTVKKKVRKAFVEAFDITLDVPFKVIQIFASPKSDYPNIKPFNCEITFAFSKAELKVLYYYGRYKNLDFDNFELIEKEVIWKSQEAPLKDETRIRSLIQTVLVHFESLIRNSLIEQFSEDKSPASEKDQ</sequence>
<accession>A0A1Y0IIL6</accession>
<reference evidence="3" key="1">
    <citation type="submission" date="2017-05" db="EMBL/GenBank/DDBJ databases">
        <authorList>
            <person name="Sung H."/>
        </authorList>
    </citation>
    <scope>NUCLEOTIDE SEQUENCE [LARGE SCALE GENOMIC DNA]</scope>
    <source>
        <strain evidence="3">AR23208</strain>
    </source>
</reference>
<protein>
    <recommendedName>
        <fullName evidence="1">Peptidase C14 caspase domain-containing protein</fullName>
    </recommendedName>
</protein>
<dbReference type="Gene3D" id="3.40.50.1460">
    <property type="match status" value="1"/>
</dbReference>
<dbReference type="AlphaFoldDB" id="A0A1Y0IIL6"/>
<dbReference type="Proteomes" id="UP000195437">
    <property type="component" value="Chromosome"/>
</dbReference>
<dbReference type="GO" id="GO:0006508">
    <property type="term" value="P:proteolysis"/>
    <property type="evidence" value="ECO:0007669"/>
    <property type="project" value="InterPro"/>
</dbReference>
<dbReference type="GO" id="GO:0004197">
    <property type="term" value="F:cysteine-type endopeptidase activity"/>
    <property type="evidence" value="ECO:0007669"/>
    <property type="project" value="InterPro"/>
</dbReference>
<gene>
    <name evidence="2" type="ORF">CBW65_03070</name>
</gene>
<dbReference type="OrthoDB" id="9812126at2"/>
<dbReference type="InterPro" id="IPR029030">
    <property type="entry name" value="Caspase-like_dom_sf"/>
</dbReference>
<feature type="domain" description="Peptidase C14 caspase" evidence="1">
    <location>
        <begin position="2"/>
        <end position="220"/>
    </location>
</feature>
<dbReference type="RefSeq" id="WP_087455538.1">
    <property type="nucleotide sequence ID" value="NZ_CP021434.1"/>
</dbReference>
<dbReference type="PANTHER" id="PTHR22576">
    <property type="entry name" value="MUCOSA ASSOCIATED LYMPHOID TISSUE LYMPHOMA TRANSLOCATION PROTEIN 1/PARACASPASE"/>
    <property type="match status" value="1"/>
</dbReference>
<dbReference type="Pfam" id="PF00656">
    <property type="entry name" value="Peptidase_C14"/>
    <property type="match status" value="1"/>
</dbReference>
<dbReference type="PANTHER" id="PTHR22576:SF37">
    <property type="entry name" value="MUCOSA-ASSOCIATED LYMPHOID TISSUE LYMPHOMA TRANSLOCATION PROTEIN 1"/>
    <property type="match status" value="1"/>
</dbReference>
<evidence type="ECO:0000313" key="3">
    <source>
        <dbReference type="Proteomes" id="UP000195437"/>
    </source>
</evidence>
<dbReference type="InterPro" id="IPR052039">
    <property type="entry name" value="Caspase-related_regulators"/>
</dbReference>
<dbReference type="SUPFAM" id="SSF52129">
    <property type="entry name" value="Caspase-like"/>
    <property type="match status" value="1"/>
</dbReference>
<keyword evidence="3" id="KW-1185">Reference proteome</keyword>
<dbReference type="KEGG" id="tum:CBW65_03070"/>
<organism evidence="2 3">
    <name type="scientific">Tumebacillus avium</name>
    <dbReference type="NCBI Taxonomy" id="1903704"/>
    <lineage>
        <taxon>Bacteria</taxon>
        <taxon>Bacillati</taxon>
        <taxon>Bacillota</taxon>
        <taxon>Bacilli</taxon>
        <taxon>Bacillales</taxon>
        <taxon>Alicyclobacillaceae</taxon>
        <taxon>Tumebacillus</taxon>
    </lineage>
</organism>
<dbReference type="InterPro" id="IPR011600">
    <property type="entry name" value="Pept_C14_caspase"/>
</dbReference>
<evidence type="ECO:0000313" key="2">
    <source>
        <dbReference type="EMBL" id="ARU60150.1"/>
    </source>
</evidence>
<evidence type="ECO:0000259" key="1">
    <source>
        <dbReference type="Pfam" id="PF00656"/>
    </source>
</evidence>
<dbReference type="EMBL" id="CP021434">
    <property type="protein sequence ID" value="ARU60150.1"/>
    <property type="molecule type" value="Genomic_DNA"/>
</dbReference>